<keyword evidence="4" id="KW-1185">Reference proteome</keyword>
<reference evidence="3 4" key="1">
    <citation type="journal article" date="2023" name="Commun. Biol.">
        <title>Reorganization of the ancestral sex-determining regions during the evolution of trioecy in Pleodorina starrii.</title>
        <authorList>
            <person name="Takahashi K."/>
            <person name="Suzuki S."/>
            <person name="Kawai-Toyooka H."/>
            <person name="Yamamoto K."/>
            <person name="Hamaji T."/>
            <person name="Ootsuki R."/>
            <person name="Yamaguchi H."/>
            <person name="Kawachi M."/>
            <person name="Higashiyama T."/>
            <person name="Nozaki H."/>
        </authorList>
    </citation>
    <scope>NUCLEOTIDE SEQUENCE [LARGE SCALE GENOMIC DNA]</scope>
    <source>
        <strain evidence="3 4">NIES-4479</strain>
    </source>
</reference>
<organism evidence="3 4">
    <name type="scientific">Pleodorina starrii</name>
    <dbReference type="NCBI Taxonomy" id="330485"/>
    <lineage>
        <taxon>Eukaryota</taxon>
        <taxon>Viridiplantae</taxon>
        <taxon>Chlorophyta</taxon>
        <taxon>core chlorophytes</taxon>
        <taxon>Chlorophyceae</taxon>
        <taxon>CS clade</taxon>
        <taxon>Chlamydomonadales</taxon>
        <taxon>Volvocaceae</taxon>
        <taxon>Pleodorina</taxon>
    </lineage>
</organism>
<dbReference type="InterPro" id="IPR051044">
    <property type="entry name" value="MAG_DAG_Lipase"/>
</dbReference>
<feature type="compositionally biased region" description="Low complexity" evidence="1">
    <location>
        <begin position="346"/>
        <end position="356"/>
    </location>
</feature>
<dbReference type="SUPFAM" id="SSF53474">
    <property type="entry name" value="alpha/beta-Hydrolases"/>
    <property type="match status" value="1"/>
</dbReference>
<feature type="compositionally biased region" description="Gly residues" evidence="1">
    <location>
        <begin position="413"/>
        <end position="425"/>
    </location>
</feature>
<feature type="compositionally biased region" description="Low complexity" evidence="1">
    <location>
        <begin position="393"/>
        <end position="405"/>
    </location>
</feature>
<comment type="caution">
    <text evidence="3">The sequence shown here is derived from an EMBL/GenBank/DDBJ whole genome shotgun (WGS) entry which is preliminary data.</text>
</comment>
<feature type="region of interest" description="Disordered" evidence="1">
    <location>
        <begin position="194"/>
        <end position="219"/>
    </location>
</feature>
<name>A0A9W6BRB8_9CHLO</name>
<accession>A0A9W6BRB8</accession>
<dbReference type="Pfam" id="PF12146">
    <property type="entry name" value="Hydrolase_4"/>
    <property type="match status" value="1"/>
</dbReference>
<feature type="compositionally biased region" description="Low complexity" evidence="1">
    <location>
        <begin position="504"/>
        <end position="526"/>
    </location>
</feature>
<feature type="region of interest" description="Disordered" evidence="1">
    <location>
        <begin position="458"/>
        <end position="547"/>
    </location>
</feature>
<dbReference type="OrthoDB" id="538208at2759"/>
<dbReference type="Proteomes" id="UP001165080">
    <property type="component" value="Unassembled WGS sequence"/>
</dbReference>
<dbReference type="PANTHER" id="PTHR11614">
    <property type="entry name" value="PHOSPHOLIPASE-RELATED"/>
    <property type="match status" value="1"/>
</dbReference>
<dbReference type="Gene3D" id="3.40.50.1820">
    <property type="entry name" value="alpha/beta hydrolase"/>
    <property type="match status" value="1"/>
</dbReference>
<dbReference type="InterPro" id="IPR022742">
    <property type="entry name" value="Hydrolase_4"/>
</dbReference>
<sequence length="547" mass="56997">MGSCISRNKAVAPNKVLPEFGEEKDYLGERGYSRVLKNGDGADLFAYFWPANPDVPLKGIIQLAHGCAAYTCFDYLKFKGPGLPNVYDGSWVEAFNQAGFSVCGIDHQGYGRSKGDRLGCKFQAHVDNLLLLSEDVLENGGDSFLRGLPYFLVAHSMGGLAGTVACIQQPDRFSGLVLLSPLLTMDASAKKSGSLRLGGVKSRPKSDDGEGSTTSERPVPWLHDAWAADPFVRDGGLLSSRQVEELLPPAAQLAADGGMEGVAVPLLIFQSERDSYVGPEGARRLHQRAASSDKTLRLLSQQWHVLTKEEGWEGLLAEVTAWLVARATNSGSLTKGLGEGEQGPTSAAAAQAGEGSAESREEQEAGRRENAEGEAEGREAAALPGCTGEEGGEAAADAAGTAAAEAKPEAEAEGGGEATGTGPAGGDEAEAEKPERNSAPVLVRSMSMLERMPEHEPLTAPLGTSAEAGGAGGGGGPPLPARRYSFSGRMLRPMAAPGDTTPTAGGSSLLAPLPPLGRRTLPPELGTFGARGRLPPLPPLLDRKPIG</sequence>
<dbReference type="EMBL" id="BRXU01000014">
    <property type="protein sequence ID" value="GLC56121.1"/>
    <property type="molecule type" value="Genomic_DNA"/>
</dbReference>
<proteinExistence type="predicted"/>
<evidence type="ECO:0000313" key="3">
    <source>
        <dbReference type="EMBL" id="GLC56121.1"/>
    </source>
</evidence>
<feature type="compositionally biased region" description="Basic and acidic residues" evidence="1">
    <location>
        <begin position="357"/>
        <end position="379"/>
    </location>
</feature>
<gene>
    <name evidence="3" type="primary">PLEST003049</name>
    <name evidence="3" type="ORF">PLESTB_001066600</name>
</gene>
<protein>
    <recommendedName>
        <fullName evidence="2">Serine aminopeptidase S33 domain-containing protein</fullName>
    </recommendedName>
</protein>
<dbReference type="InterPro" id="IPR029058">
    <property type="entry name" value="AB_hydrolase_fold"/>
</dbReference>
<feature type="region of interest" description="Disordered" evidence="1">
    <location>
        <begin position="333"/>
        <end position="440"/>
    </location>
</feature>
<feature type="domain" description="Serine aminopeptidase S33" evidence="2">
    <location>
        <begin position="91"/>
        <end position="310"/>
    </location>
</feature>
<evidence type="ECO:0000313" key="4">
    <source>
        <dbReference type="Proteomes" id="UP001165080"/>
    </source>
</evidence>
<evidence type="ECO:0000256" key="1">
    <source>
        <dbReference type="SAM" id="MobiDB-lite"/>
    </source>
</evidence>
<evidence type="ECO:0000259" key="2">
    <source>
        <dbReference type="Pfam" id="PF12146"/>
    </source>
</evidence>
<dbReference type="AlphaFoldDB" id="A0A9W6BRB8"/>